<dbReference type="EMBL" id="JANAKD010002307">
    <property type="protein sequence ID" value="KAJ3473977.1"/>
    <property type="molecule type" value="Genomic_DNA"/>
</dbReference>
<protein>
    <submittedName>
        <fullName evidence="1">Uncharacterized protein</fullName>
    </submittedName>
</protein>
<proteinExistence type="predicted"/>
<evidence type="ECO:0000313" key="2">
    <source>
        <dbReference type="Proteomes" id="UP001148737"/>
    </source>
</evidence>
<keyword evidence="2" id="KW-1185">Reference proteome</keyword>
<comment type="caution">
    <text evidence="1">The sequence shown here is derived from an EMBL/GenBank/DDBJ whole genome shotgun (WGS) entry which is preliminary data.</text>
</comment>
<evidence type="ECO:0000313" key="1">
    <source>
        <dbReference type="EMBL" id="KAJ3473977.1"/>
    </source>
</evidence>
<reference evidence="1" key="1">
    <citation type="submission" date="2022-07" db="EMBL/GenBank/DDBJ databases">
        <title>Genome Sequence of Lecanicillium saksenae.</title>
        <authorList>
            <person name="Buettner E."/>
        </authorList>
    </citation>
    <scope>NUCLEOTIDE SEQUENCE</scope>
    <source>
        <strain evidence="1">VT-O1</strain>
    </source>
</reference>
<gene>
    <name evidence="1" type="ORF">NLG97_g10048</name>
</gene>
<name>A0ACC1QEJ1_9HYPO</name>
<sequence length="475" mass="52180">MKIKYRMQPSSADPNQFGNICLGDGVGPDARFGEDCLFVNVFKPSNATSTSKLPVWVFIQGGGYARNDNGNYNGSEVIRSTGGNVIFVNFNYRTGVLGFLASEKVRQDGALNAGLLDQRLLLKWVQKYIRQFGGDPNHVVIHGDSAGAGSVSYHLTAYGGNDKEDLFVAGIPESPFWPTQRTVAQNEFQYTRLLNRTGCESLACLRKLDVRVLGNVSLPFPFPEAHDGDPAPLWTWLPVLDGDLVQDHMYSQFLSGRFKRVPVLVGDDINEGTYFGANAKSDAEVQAFMRANYPRLKQWQLDIVSTLYPKMDPLPRHEAYFPSASAAYGDCTFTCVGNTIADAVSLFVGREKAWNYHYNTADPDQVAQGLGVPHVAEIGAIFGPDNVQGQGAKSLSNINAAIIPVVRGYVTSFIRFLDPNTSRHPGSPIWQNWGAFAGAGQRMRLQTNNSAMETVPFDLVAKCQMWKVLAGSMDL</sequence>
<dbReference type="Proteomes" id="UP001148737">
    <property type="component" value="Unassembled WGS sequence"/>
</dbReference>
<accession>A0ACC1QEJ1</accession>
<organism evidence="1 2">
    <name type="scientific">Lecanicillium saksenae</name>
    <dbReference type="NCBI Taxonomy" id="468837"/>
    <lineage>
        <taxon>Eukaryota</taxon>
        <taxon>Fungi</taxon>
        <taxon>Dikarya</taxon>
        <taxon>Ascomycota</taxon>
        <taxon>Pezizomycotina</taxon>
        <taxon>Sordariomycetes</taxon>
        <taxon>Hypocreomycetidae</taxon>
        <taxon>Hypocreales</taxon>
        <taxon>Cordycipitaceae</taxon>
        <taxon>Lecanicillium</taxon>
    </lineage>
</organism>